<accession>A0A239IYV9</accession>
<evidence type="ECO:0000313" key="3">
    <source>
        <dbReference type="EMBL" id="SNS98725.1"/>
    </source>
</evidence>
<dbReference type="InterPro" id="IPR000182">
    <property type="entry name" value="GNAT_dom"/>
</dbReference>
<evidence type="ECO:0000259" key="2">
    <source>
        <dbReference type="PROSITE" id="PS51186"/>
    </source>
</evidence>
<keyword evidence="4" id="KW-1185">Reference proteome</keyword>
<evidence type="ECO:0000313" key="4">
    <source>
        <dbReference type="Proteomes" id="UP000198356"/>
    </source>
</evidence>
<reference evidence="3 4" key="1">
    <citation type="submission" date="2017-06" db="EMBL/GenBank/DDBJ databases">
        <authorList>
            <person name="Kim H.J."/>
            <person name="Triplett B.A."/>
        </authorList>
    </citation>
    <scope>NUCLEOTIDE SEQUENCE [LARGE SCALE GENOMIC DNA]</scope>
    <source>
        <strain evidence="3 4">DSM 18704</strain>
    </source>
</reference>
<protein>
    <submittedName>
        <fullName evidence="3">Ribosomal-protein-alanine N-acetyltransferase</fullName>
    </submittedName>
</protein>
<dbReference type="Pfam" id="PF00583">
    <property type="entry name" value="Acetyltransf_1"/>
    <property type="match status" value="1"/>
</dbReference>
<organism evidence="3 4">
    <name type="scientific">Granulicella rosea</name>
    <dbReference type="NCBI Taxonomy" id="474952"/>
    <lineage>
        <taxon>Bacteria</taxon>
        <taxon>Pseudomonadati</taxon>
        <taxon>Acidobacteriota</taxon>
        <taxon>Terriglobia</taxon>
        <taxon>Terriglobales</taxon>
        <taxon>Acidobacteriaceae</taxon>
        <taxon>Granulicella</taxon>
    </lineage>
</organism>
<dbReference type="RefSeq" id="WP_089408454.1">
    <property type="nucleotide sequence ID" value="NZ_FZOU01000003.1"/>
</dbReference>
<dbReference type="CDD" id="cd04301">
    <property type="entry name" value="NAT_SF"/>
    <property type="match status" value="1"/>
</dbReference>
<feature type="domain" description="N-acetyltransferase" evidence="2">
    <location>
        <begin position="2"/>
        <end position="146"/>
    </location>
</feature>
<keyword evidence="1 3" id="KW-0808">Transferase</keyword>
<dbReference type="OrthoDB" id="121342at2"/>
<sequence>MVTYRDYLSGDATAMYALDRVCFDARFRFSLRSMREFAEEPGAIVRIAEQAGEMAGFVIAQPEPEGVYLVTLDVAPEQRRQGIAGALIDHVEACAIALDADVLLHVFTENSAAIAFYERRGYLRQGVVPGFYGRGLQAYLYRRGRL</sequence>
<dbReference type="InterPro" id="IPR050769">
    <property type="entry name" value="NAT_camello-type"/>
</dbReference>
<proteinExistence type="predicted"/>
<gene>
    <name evidence="3" type="ORF">SAMN05421770_103353</name>
</gene>
<dbReference type="InterPro" id="IPR016181">
    <property type="entry name" value="Acyl_CoA_acyltransferase"/>
</dbReference>
<dbReference type="PANTHER" id="PTHR13947:SF37">
    <property type="entry name" value="LD18367P"/>
    <property type="match status" value="1"/>
</dbReference>
<dbReference type="PANTHER" id="PTHR13947">
    <property type="entry name" value="GNAT FAMILY N-ACETYLTRANSFERASE"/>
    <property type="match status" value="1"/>
</dbReference>
<dbReference type="PROSITE" id="PS51186">
    <property type="entry name" value="GNAT"/>
    <property type="match status" value="1"/>
</dbReference>
<dbReference type="SUPFAM" id="SSF55729">
    <property type="entry name" value="Acyl-CoA N-acyltransferases (Nat)"/>
    <property type="match status" value="1"/>
</dbReference>
<dbReference type="AlphaFoldDB" id="A0A239IYV9"/>
<dbReference type="GO" id="GO:0008080">
    <property type="term" value="F:N-acetyltransferase activity"/>
    <property type="evidence" value="ECO:0007669"/>
    <property type="project" value="InterPro"/>
</dbReference>
<name>A0A239IYV9_9BACT</name>
<dbReference type="Proteomes" id="UP000198356">
    <property type="component" value="Unassembled WGS sequence"/>
</dbReference>
<dbReference type="EMBL" id="FZOU01000003">
    <property type="protein sequence ID" value="SNS98725.1"/>
    <property type="molecule type" value="Genomic_DNA"/>
</dbReference>
<evidence type="ECO:0000256" key="1">
    <source>
        <dbReference type="ARBA" id="ARBA00022679"/>
    </source>
</evidence>
<dbReference type="Gene3D" id="3.40.630.30">
    <property type="match status" value="1"/>
</dbReference>